<dbReference type="STRING" id="1336337.A0A3N4JBZ5"/>
<dbReference type="OrthoDB" id="4357141at2759"/>
<sequence>MDESCVRIGCPTGEIVIVPTQVKELYTTSPENRKSLTIIETICADGREPPPPVIICPGEKIMENWIQDNLTGDEVITVLLTGYTNKRIARVWLDHFIKHAGASPDQHWHILLLDGHITHCQNDFIIKCYENHIIPFQFPSHLTHVLQPLDVGVFCPWKHYHNKAIHDALHSLDMEYSISSFFRDLSTIRTQTFQPYTIKNSFHESGMFPVSYKMALKKMHHYNKRKPVGAQSGMAMTSESTSNTLGGLSVEEGGDLELPTLPSTYFECQKGIGEWIDHAESFSPILNTRFQQWAKGTQISLAQTELQQQTYQNVQLQIQEKAKWRSKSRRVVQKGGVITVEAARLKQQEKSEKEKATAIKKTQKNIQIAVNKAKASLNCHSIAARKAEKIRGEIVQAEMLVTIPDPERDPSPEDLESLQAPPDLLQALLLLEPTPASATSTIDPQLLQVALDFEEEDIEIYTTRREAEQRYTTESASGENSFTVDDGEDLTGESDSDSSCISSDSIIRNADFVSLN</sequence>
<evidence type="ECO:0000256" key="1">
    <source>
        <dbReference type="SAM" id="MobiDB-lite"/>
    </source>
</evidence>
<dbReference type="GO" id="GO:0003676">
    <property type="term" value="F:nucleic acid binding"/>
    <property type="evidence" value="ECO:0007669"/>
    <property type="project" value="InterPro"/>
</dbReference>
<dbReference type="AlphaFoldDB" id="A0A3N4JBZ5"/>
<reference evidence="3 4" key="1">
    <citation type="journal article" date="2018" name="Nat. Ecol. Evol.">
        <title>Pezizomycetes genomes reveal the molecular basis of ectomycorrhizal truffle lifestyle.</title>
        <authorList>
            <person name="Murat C."/>
            <person name="Payen T."/>
            <person name="Noel B."/>
            <person name="Kuo A."/>
            <person name="Morin E."/>
            <person name="Chen J."/>
            <person name="Kohler A."/>
            <person name="Krizsan K."/>
            <person name="Balestrini R."/>
            <person name="Da Silva C."/>
            <person name="Montanini B."/>
            <person name="Hainaut M."/>
            <person name="Levati E."/>
            <person name="Barry K.W."/>
            <person name="Belfiori B."/>
            <person name="Cichocki N."/>
            <person name="Clum A."/>
            <person name="Dockter R.B."/>
            <person name="Fauchery L."/>
            <person name="Guy J."/>
            <person name="Iotti M."/>
            <person name="Le Tacon F."/>
            <person name="Lindquist E.A."/>
            <person name="Lipzen A."/>
            <person name="Malagnac F."/>
            <person name="Mello A."/>
            <person name="Molinier V."/>
            <person name="Miyauchi S."/>
            <person name="Poulain J."/>
            <person name="Riccioni C."/>
            <person name="Rubini A."/>
            <person name="Sitrit Y."/>
            <person name="Splivallo R."/>
            <person name="Traeger S."/>
            <person name="Wang M."/>
            <person name="Zifcakova L."/>
            <person name="Wipf D."/>
            <person name="Zambonelli A."/>
            <person name="Paolocci F."/>
            <person name="Nowrousian M."/>
            <person name="Ottonello S."/>
            <person name="Baldrian P."/>
            <person name="Spatafora J.W."/>
            <person name="Henrissat B."/>
            <person name="Nagy L.G."/>
            <person name="Aury J.M."/>
            <person name="Wincker P."/>
            <person name="Grigoriev I.V."/>
            <person name="Bonfante P."/>
            <person name="Martin F.M."/>
        </authorList>
    </citation>
    <scope>NUCLEOTIDE SEQUENCE [LARGE SCALE GENOMIC DNA]</scope>
    <source>
        <strain evidence="3 4">120613-1</strain>
    </source>
</reference>
<dbReference type="InterPro" id="IPR004875">
    <property type="entry name" value="DDE_SF_endonuclease_dom"/>
</dbReference>
<name>A0A3N4JBZ5_9PEZI</name>
<evidence type="ECO:0000313" key="4">
    <source>
        <dbReference type="Proteomes" id="UP000276215"/>
    </source>
</evidence>
<dbReference type="EMBL" id="ML120422">
    <property type="protein sequence ID" value="RPA95752.1"/>
    <property type="molecule type" value="Genomic_DNA"/>
</dbReference>
<dbReference type="Proteomes" id="UP000276215">
    <property type="component" value="Unassembled WGS sequence"/>
</dbReference>
<feature type="domain" description="DDE-1" evidence="2">
    <location>
        <begin position="41"/>
        <end position="167"/>
    </location>
</feature>
<organism evidence="3 4">
    <name type="scientific">Choiromyces venosus 120613-1</name>
    <dbReference type="NCBI Taxonomy" id="1336337"/>
    <lineage>
        <taxon>Eukaryota</taxon>
        <taxon>Fungi</taxon>
        <taxon>Dikarya</taxon>
        <taxon>Ascomycota</taxon>
        <taxon>Pezizomycotina</taxon>
        <taxon>Pezizomycetes</taxon>
        <taxon>Pezizales</taxon>
        <taxon>Tuberaceae</taxon>
        <taxon>Choiromyces</taxon>
    </lineage>
</organism>
<dbReference type="Pfam" id="PF03184">
    <property type="entry name" value="DDE_1"/>
    <property type="match status" value="1"/>
</dbReference>
<gene>
    <name evidence="3" type="ORF">L873DRAFT_1845843</name>
</gene>
<evidence type="ECO:0000313" key="3">
    <source>
        <dbReference type="EMBL" id="RPA95752.1"/>
    </source>
</evidence>
<feature type="region of interest" description="Disordered" evidence="1">
    <location>
        <begin position="469"/>
        <end position="501"/>
    </location>
</feature>
<keyword evidence="4" id="KW-1185">Reference proteome</keyword>
<evidence type="ECO:0000259" key="2">
    <source>
        <dbReference type="Pfam" id="PF03184"/>
    </source>
</evidence>
<protein>
    <recommendedName>
        <fullName evidence="2">DDE-1 domain-containing protein</fullName>
    </recommendedName>
</protein>
<feature type="compositionally biased region" description="Acidic residues" evidence="1">
    <location>
        <begin position="485"/>
        <end position="496"/>
    </location>
</feature>
<feature type="compositionally biased region" description="Polar residues" evidence="1">
    <location>
        <begin position="472"/>
        <end position="483"/>
    </location>
</feature>
<accession>A0A3N4JBZ5</accession>
<proteinExistence type="predicted"/>